<name>A0A0F9EQ33_9ZZZZ</name>
<dbReference type="EMBL" id="LAZR01026560">
    <property type="protein sequence ID" value="KKL68346.1"/>
    <property type="molecule type" value="Genomic_DNA"/>
</dbReference>
<organism evidence="1">
    <name type="scientific">marine sediment metagenome</name>
    <dbReference type="NCBI Taxonomy" id="412755"/>
    <lineage>
        <taxon>unclassified sequences</taxon>
        <taxon>metagenomes</taxon>
        <taxon>ecological metagenomes</taxon>
    </lineage>
</organism>
<protein>
    <submittedName>
        <fullName evidence="1">Uncharacterized protein</fullName>
    </submittedName>
</protein>
<evidence type="ECO:0000313" key="1">
    <source>
        <dbReference type="EMBL" id="KKL68346.1"/>
    </source>
</evidence>
<proteinExistence type="predicted"/>
<gene>
    <name evidence="1" type="ORF">LCGC14_2125930</name>
</gene>
<accession>A0A0F9EQ33</accession>
<comment type="caution">
    <text evidence="1">The sequence shown here is derived from an EMBL/GenBank/DDBJ whole genome shotgun (WGS) entry which is preliminary data.</text>
</comment>
<feature type="non-terminal residue" evidence="1">
    <location>
        <position position="34"/>
    </location>
</feature>
<dbReference type="AlphaFoldDB" id="A0A0F9EQ33"/>
<sequence length="34" mass="4004">MEKRAQHINEIKEEWGQTLIIDCFASGFFALLTY</sequence>
<reference evidence="1" key="1">
    <citation type="journal article" date="2015" name="Nature">
        <title>Complex archaea that bridge the gap between prokaryotes and eukaryotes.</title>
        <authorList>
            <person name="Spang A."/>
            <person name="Saw J.H."/>
            <person name="Jorgensen S.L."/>
            <person name="Zaremba-Niedzwiedzka K."/>
            <person name="Martijn J."/>
            <person name="Lind A.E."/>
            <person name="van Eijk R."/>
            <person name="Schleper C."/>
            <person name="Guy L."/>
            <person name="Ettema T.J."/>
        </authorList>
    </citation>
    <scope>NUCLEOTIDE SEQUENCE</scope>
</reference>